<proteinExistence type="predicted"/>
<accession>A0A6M3K5C0</accession>
<evidence type="ECO:0000313" key="1">
    <source>
        <dbReference type="EMBL" id="QJA57677.1"/>
    </source>
</evidence>
<organism evidence="2">
    <name type="scientific">viral metagenome</name>
    <dbReference type="NCBI Taxonomy" id="1070528"/>
    <lineage>
        <taxon>unclassified sequences</taxon>
        <taxon>metagenomes</taxon>
        <taxon>organismal metagenomes</taxon>
    </lineage>
</organism>
<sequence length="154" mass="15895">MLFQRINRSDPEKIFVVAKNSYSTASLTNGQAVMWDYVTDIDGVGVTLATAGRAKHAGLVSAGVAAETIAAGSYGLIQVYGYHSAVRVRSITAGTPAIATGVSLSLLNAVFCLEGSPSSWASTVKVYVDQPCAFALAANSAFTTAAIAAFIKAL</sequence>
<gene>
    <name evidence="2" type="ORF">MM415A01322_0009</name>
    <name evidence="1" type="ORF">MM415B01601_0019</name>
</gene>
<dbReference type="EMBL" id="MT142278">
    <property type="protein sequence ID" value="QJA77344.1"/>
    <property type="molecule type" value="Genomic_DNA"/>
</dbReference>
<reference evidence="2" key="1">
    <citation type="submission" date="2020-03" db="EMBL/GenBank/DDBJ databases">
        <title>The deep terrestrial virosphere.</title>
        <authorList>
            <person name="Holmfeldt K."/>
            <person name="Nilsson E."/>
            <person name="Simone D."/>
            <person name="Lopez-Fernandez M."/>
            <person name="Wu X."/>
            <person name="de Brujin I."/>
            <person name="Lundin D."/>
            <person name="Andersson A."/>
            <person name="Bertilsson S."/>
            <person name="Dopson M."/>
        </authorList>
    </citation>
    <scope>NUCLEOTIDE SEQUENCE</scope>
    <source>
        <strain evidence="2">MM415A01322</strain>
        <strain evidence="1">MM415B01601</strain>
    </source>
</reference>
<dbReference type="EMBL" id="MT141286">
    <property type="protein sequence ID" value="QJA57677.1"/>
    <property type="molecule type" value="Genomic_DNA"/>
</dbReference>
<protein>
    <submittedName>
        <fullName evidence="2">Uncharacterized protein</fullName>
    </submittedName>
</protein>
<evidence type="ECO:0000313" key="2">
    <source>
        <dbReference type="EMBL" id="QJA77344.1"/>
    </source>
</evidence>
<name>A0A6M3K5C0_9ZZZZ</name>
<dbReference type="AlphaFoldDB" id="A0A6M3K5C0"/>